<accession>A0A4C2AIA0</accession>
<comment type="caution">
    <text evidence="2">The sequence shown here is derived from an EMBL/GenBank/DDBJ whole genome shotgun (WGS) entry which is preliminary data.</text>
</comment>
<proteinExistence type="predicted"/>
<keyword evidence="3" id="KW-1185">Reference proteome</keyword>
<feature type="compositionally biased region" description="Low complexity" evidence="1">
    <location>
        <begin position="77"/>
        <end position="97"/>
    </location>
</feature>
<protein>
    <submittedName>
        <fullName evidence="2">Uncharacterized protein</fullName>
    </submittedName>
</protein>
<dbReference type="AlphaFoldDB" id="A0A4C2AIA0"/>
<evidence type="ECO:0000313" key="2">
    <source>
        <dbReference type="EMBL" id="GBP98337.1"/>
    </source>
</evidence>
<feature type="region of interest" description="Disordered" evidence="1">
    <location>
        <begin position="23"/>
        <end position="97"/>
    </location>
</feature>
<organism evidence="2 3">
    <name type="scientific">Eumeta variegata</name>
    <name type="common">Bagworm moth</name>
    <name type="synonym">Eumeta japonica</name>
    <dbReference type="NCBI Taxonomy" id="151549"/>
    <lineage>
        <taxon>Eukaryota</taxon>
        <taxon>Metazoa</taxon>
        <taxon>Ecdysozoa</taxon>
        <taxon>Arthropoda</taxon>
        <taxon>Hexapoda</taxon>
        <taxon>Insecta</taxon>
        <taxon>Pterygota</taxon>
        <taxon>Neoptera</taxon>
        <taxon>Endopterygota</taxon>
        <taxon>Lepidoptera</taxon>
        <taxon>Glossata</taxon>
        <taxon>Ditrysia</taxon>
        <taxon>Tineoidea</taxon>
        <taxon>Psychidae</taxon>
        <taxon>Oiketicinae</taxon>
        <taxon>Eumeta</taxon>
    </lineage>
</organism>
<evidence type="ECO:0000313" key="3">
    <source>
        <dbReference type="Proteomes" id="UP000299102"/>
    </source>
</evidence>
<dbReference type="Proteomes" id="UP000299102">
    <property type="component" value="Unassembled WGS sequence"/>
</dbReference>
<evidence type="ECO:0000256" key="1">
    <source>
        <dbReference type="SAM" id="MobiDB-lite"/>
    </source>
</evidence>
<sequence>MASTRSKTRLRECNTAEESTIADSGLVSFGGPASPSTVRRRTVNPDAPAALIPMSGGVTIDHSASERVPTTSPVPPARAVSRAASVSSRSTQASRAAALSVWNMRPRRSSLRYRNRTQKYGASWLRKGWP</sequence>
<name>A0A4C2AIA0_EUMVA</name>
<gene>
    <name evidence="2" type="ORF">EVAR_58243_1</name>
</gene>
<reference evidence="2 3" key="1">
    <citation type="journal article" date="2019" name="Commun. Biol.">
        <title>The bagworm genome reveals a unique fibroin gene that provides high tensile strength.</title>
        <authorList>
            <person name="Kono N."/>
            <person name="Nakamura H."/>
            <person name="Ohtoshi R."/>
            <person name="Tomita M."/>
            <person name="Numata K."/>
            <person name="Arakawa K."/>
        </authorList>
    </citation>
    <scope>NUCLEOTIDE SEQUENCE [LARGE SCALE GENOMIC DNA]</scope>
</reference>
<dbReference type="EMBL" id="BGZK01003121">
    <property type="protein sequence ID" value="GBP98337.1"/>
    <property type="molecule type" value="Genomic_DNA"/>
</dbReference>